<dbReference type="SUPFAM" id="SSF50630">
    <property type="entry name" value="Acid proteases"/>
    <property type="match status" value="1"/>
</dbReference>
<dbReference type="EMBL" id="KN833848">
    <property type="protein sequence ID" value="KIK16760.1"/>
    <property type="molecule type" value="Genomic_DNA"/>
</dbReference>
<dbReference type="Proteomes" id="UP000054018">
    <property type="component" value="Unassembled WGS sequence"/>
</dbReference>
<dbReference type="STRING" id="765257.A0A0C9XWC9"/>
<proteinExistence type="predicted"/>
<feature type="non-terminal residue" evidence="1">
    <location>
        <position position="1"/>
    </location>
</feature>
<organism evidence="1 2">
    <name type="scientific">Pisolithus microcarpus 441</name>
    <dbReference type="NCBI Taxonomy" id="765257"/>
    <lineage>
        <taxon>Eukaryota</taxon>
        <taxon>Fungi</taxon>
        <taxon>Dikarya</taxon>
        <taxon>Basidiomycota</taxon>
        <taxon>Agaricomycotina</taxon>
        <taxon>Agaricomycetes</taxon>
        <taxon>Agaricomycetidae</taxon>
        <taxon>Boletales</taxon>
        <taxon>Sclerodermatineae</taxon>
        <taxon>Pisolithaceae</taxon>
        <taxon>Pisolithus</taxon>
    </lineage>
</organism>
<evidence type="ECO:0000313" key="1">
    <source>
        <dbReference type="EMBL" id="KIK16760.1"/>
    </source>
</evidence>
<reference evidence="2" key="2">
    <citation type="submission" date="2015-01" db="EMBL/GenBank/DDBJ databases">
        <title>Evolutionary Origins and Diversification of the Mycorrhizal Mutualists.</title>
        <authorList>
            <consortium name="DOE Joint Genome Institute"/>
            <consortium name="Mycorrhizal Genomics Consortium"/>
            <person name="Kohler A."/>
            <person name="Kuo A."/>
            <person name="Nagy L.G."/>
            <person name="Floudas D."/>
            <person name="Copeland A."/>
            <person name="Barry K.W."/>
            <person name="Cichocki N."/>
            <person name="Veneault-Fourrey C."/>
            <person name="LaButti K."/>
            <person name="Lindquist E.A."/>
            <person name="Lipzen A."/>
            <person name="Lundell T."/>
            <person name="Morin E."/>
            <person name="Murat C."/>
            <person name="Riley R."/>
            <person name="Ohm R."/>
            <person name="Sun H."/>
            <person name="Tunlid A."/>
            <person name="Henrissat B."/>
            <person name="Grigoriev I.V."/>
            <person name="Hibbett D.S."/>
            <person name="Martin F."/>
        </authorList>
    </citation>
    <scope>NUCLEOTIDE SEQUENCE [LARGE SCALE GENOMIC DNA]</scope>
    <source>
        <strain evidence="2">441</strain>
    </source>
</reference>
<name>A0A0C9XWC9_9AGAM</name>
<reference evidence="1 2" key="1">
    <citation type="submission" date="2014-04" db="EMBL/GenBank/DDBJ databases">
        <authorList>
            <consortium name="DOE Joint Genome Institute"/>
            <person name="Kuo A."/>
            <person name="Kohler A."/>
            <person name="Costa M.D."/>
            <person name="Nagy L.G."/>
            <person name="Floudas D."/>
            <person name="Copeland A."/>
            <person name="Barry K.W."/>
            <person name="Cichocki N."/>
            <person name="Veneault-Fourrey C."/>
            <person name="LaButti K."/>
            <person name="Lindquist E.A."/>
            <person name="Lipzen A."/>
            <person name="Lundell T."/>
            <person name="Morin E."/>
            <person name="Murat C."/>
            <person name="Sun H."/>
            <person name="Tunlid A."/>
            <person name="Henrissat B."/>
            <person name="Grigoriev I.V."/>
            <person name="Hibbett D.S."/>
            <person name="Martin F."/>
            <person name="Nordberg H.P."/>
            <person name="Cantor M.N."/>
            <person name="Hua S.X."/>
        </authorList>
    </citation>
    <scope>NUCLEOTIDE SEQUENCE [LARGE SCALE GENOMIC DNA]</scope>
    <source>
        <strain evidence="1 2">441</strain>
    </source>
</reference>
<dbReference type="OrthoDB" id="2685257at2759"/>
<evidence type="ECO:0008006" key="3">
    <source>
        <dbReference type="Google" id="ProtNLM"/>
    </source>
</evidence>
<gene>
    <name evidence="1" type="ORF">PISMIDRAFT_82931</name>
</gene>
<accession>A0A0C9XWC9</accession>
<dbReference type="Pfam" id="PF08284">
    <property type="entry name" value="RVP_2"/>
    <property type="match status" value="1"/>
</dbReference>
<dbReference type="HOGENOM" id="CLU_047281_1_0_1"/>
<dbReference type="InterPro" id="IPR021109">
    <property type="entry name" value="Peptidase_aspartic_dom_sf"/>
</dbReference>
<dbReference type="CDD" id="cd00303">
    <property type="entry name" value="retropepsin_like"/>
    <property type="match status" value="1"/>
</dbReference>
<feature type="non-terminal residue" evidence="1">
    <location>
        <position position="211"/>
    </location>
</feature>
<keyword evidence="2" id="KW-1185">Reference proteome</keyword>
<evidence type="ECO:0000313" key="2">
    <source>
        <dbReference type="Proteomes" id="UP000054018"/>
    </source>
</evidence>
<sequence length="211" mass="23976">RPAVPPQAHTCVVVKAQVNGCEALTMIDTGSMTNFMSPAFATISKLPTFTLASQLTLQLGCVRSCSKIMHGSQMKLHLGAFTCDTYFNIMNIDQYDCILGIPFLQLHGVLELPTSVIKGGWQAMLAHMKPWKYSDKDIPHLREELYKKYEHHMKGVVPKMPPLREVNHHIPLIDEGMHYTYHLPCCLDLLKPQLVEKIQLYMKAGWWERAS</sequence>
<dbReference type="AlphaFoldDB" id="A0A0C9XWC9"/>
<dbReference type="Gene3D" id="2.40.70.10">
    <property type="entry name" value="Acid Proteases"/>
    <property type="match status" value="1"/>
</dbReference>
<protein>
    <recommendedName>
        <fullName evidence="3">Aspartic peptidase DDI1-type domain-containing protein</fullName>
    </recommendedName>
</protein>